<evidence type="ECO:0000313" key="2">
    <source>
        <dbReference type="Proteomes" id="UP001595859"/>
    </source>
</evidence>
<gene>
    <name evidence="1" type="ORF">ACFPCV_24910</name>
</gene>
<dbReference type="EMBL" id="JBHSIS010000010">
    <property type="protein sequence ID" value="MFC4856760.1"/>
    <property type="molecule type" value="Genomic_DNA"/>
</dbReference>
<evidence type="ECO:0008006" key="3">
    <source>
        <dbReference type="Google" id="ProtNLM"/>
    </source>
</evidence>
<keyword evidence="2" id="KW-1185">Reference proteome</keyword>
<organism evidence="1 2">
    <name type="scientific">Actinophytocola glycyrrhizae</name>
    <dbReference type="NCBI Taxonomy" id="2044873"/>
    <lineage>
        <taxon>Bacteria</taxon>
        <taxon>Bacillati</taxon>
        <taxon>Actinomycetota</taxon>
        <taxon>Actinomycetes</taxon>
        <taxon>Pseudonocardiales</taxon>
        <taxon>Pseudonocardiaceae</taxon>
    </lineage>
</organism>
<proteinExistence type="predicted"/>
<reference evidence="2" key="1">
    <citation type="journal article" date="2019" name="Int. J. Syst. Evol. Microbiol.">
        <title>The Global Catalogue of Microorganisms (GCM) 10K type strain sequencing project: providing services to taxonomists for standard genome sequencing and annotation.</title>
        <authorList>
            <consortium name="The Broad Institute Genomics Platform"/>
            <consortium name="The Broad Institute Genome Sequencing Center for Infectious Disease"/>
            <person name="Wu L."/>
            <person name="Ma J."/>
        </authorList>
    </citation>
    <scope>NUCLEOTIDE SEQUENCE [LARGE SCALE GENOMIC DNA]</scope>
    <source>
        <strain evidence="2">ZS-22-S1</strain>
    </source>
</reference>
<dbReference type="RefSeq" id="WP_378058717.1">
    <property type="nucleotide sequence ID" value="NZ_JBHSIS010000010.1"/>
</dbReference>
<sequence>MARLEPGFKVKQILGPLDGVSRTGPLLWTVQALLKEEVGPETYDLANEYICARLAAIIGLPSPPGDFATRYDSTEKYWVTPLVMRESPPPADTEKICAEEPKFTAGTLVFDTWILNDDRHEDNIIYSSTVGLWLIDHASALCPKGENPKEIIEQCVQQTLSNHIFSHHVNRDDVSHWCGRVRGVQPQAIRAAIWPTVKYEIISKEHAGALQTFLCERAQVITRLVSALMRFKEDAKTAGETSEENIS</sequence>
<comment type="caution">
    <text evidence="1">The sequence shown here is derived from an EMBL/GenBank/DDBJ whole genome shotgun (WGS) entry which is preliminary data.</text>
</comment>
<dbReference type="Proteomes" id="UP001595859">
    <property type="component" value="Unassembled WGS sequence"/>
</dbReference>
<protein>
    <recommendedName>
        <fullName evidence="3">Aminoglycoside phosphotransferase domain-containing protein</fullName>
    </recommendedName>
</protein>
<name>A0ABV9S4Y7_9PSEU</name>
<accession>A0ABV9S4Y7</accession>
<evidence type="ECO:0000313" key="1">
    <source>
        <dbReference type="EMBL" id="MFC4856760.1"/>
    </source>
</evidence>